<dbReference type="EMBL" id="UXSR01001235">
    <property type="protein sequence ID" value="VDD78066.1"/>
    <property type="molecule type" value="Genomic_DNA"/>
</dbReference>
<name>A0A0R3UAX0_MESCO</name>
<evidence type="ECO:0000313" key="3">
    <source>
        <dbReference type="Proteomes" id="UP000267029"/>
    </source>
</evidence>
<dbReference type="AlphaFoldDB" id="A0A0R3UAX0"/>
<dbReference type="STRING" id="53468.A0A0R3UAX0"/>
<feature type="compositionally biased region" description="Basic and acidic residues" evidence="1">
    <location>
        <begin position="45"/>
        <end position="80"/>
    </location>
</feature>
<evidence type="ECO:0000256" key="1">
    <source>
        <dbReference type="SAM" id="MobiDB-lite"/>
    </source>
</evidence>
<evidence type="ECO:0000313" key="2">
    <source>
        <dbReference type="EMBL" id="VDD78066.1"/>
    </source>
</evidence>
<keyword evidence="3" id="KW-1185">Reference proteome</keyword>
<reference evidence="2 3" key="1">
    <citation type="submission" date="2018-10" db="EMBL/GenBank/DDBJ databases">
        <authorList>
            <consortium name="Pathogen Informatics"/>
        </authorList>
    </citation>
    <scope>NUCLEOTIDE SEQUENCE [LARGE SCALE GENOMIC DNA]</scope>
</reference>
<accession>A0A0R3UAX0</accession>
<gene>
    <name evidence="2" type="ORF">MCOS_LOCUS4069</name>
</gene>
<dbReference type="Proteomes" id="UP000267029">
    <property type="component" value="Unassembled WGS sequence"/>
</dbReference>
<proteinExistence type="predicted"/>
<feature type="region of interest" description="Disordered" evidence="1">
    <location>
        <begin position="45"/>
        <end position="98"/>
    </location>
</feature>
<protein>
    <submittedName>
        <fullName evidence="2">Uncharacterized protein</fullName>
    </submittedName>
</protein>
<sequence length="98" mass="11556">MKKLTNHDRLIETGRERLQQKLQERRMAAMAAKTDQERDRVNAILSKQDDVEQGVDRRKADMQRKLMDRIEQEKQQRADGKPLNTFYPPPPPTVLEDN</sequence>
<organism evidence="2 3">
    <name type="scientific">Mesocestoides corti</name>
    <name type="common">Flatworm</name>
    <dbReference type="NCBI Taxonomy" id="53468"/>
    <lineage>
        <taxon>Eukaryota</taxon>
        <taxon>Metazoa</taxon>
        <taxon>Spiralia</taxon>
        <taxon>Lophotrochozoa</taxon>
        <taxon>Platyhelminthes</taxon>
        <taxon>Cestoda</taxon>
        <taxon>Eucestoda</taxon>
        <taxon>Cyclophyllidea</taxon>
        <taxon>Mesocestoididae</taxon>
        <taxon>Mesocestoides</taxon>
    </lineage>
</organism>
<feature type="compositionally biased region" description="Pro residues" evidence="1">
    <location>
        <begin position="87"/>
        <end position="98"/>
    </location>
</feature>